<comment type="caution">
    <text evidence="1">The sequence shown here is derived from an EMBL/GenBank/DDBJ whole genome shotgun (WGS) entry which is preliminary data.</text>
</comment>
<sequence length="140" mass="14985">MPPVAQMAALNVEPEPEPARAASHTGQGVCAVVLYEYEAAEDNEMTLVEGELVEQIEEVDEGWWSGVVGGVKNGLFPSNYVELVEVEQPAAEEEAAPPPPLPPPPSPPPAPATAAPAVSDSHLQRPLVRLHQRLRQSTRV</sequence>
<evidence type="ECO:0000313" key="2">
    <source>
        <dbReference type="Proteomes" id="UP000790377"/>
    </source>
</evidence>
<proteinExistence type="predicted"/>
<accession>A0ACB7ZVE7</accession>
<organism evidence="1 2">
    <name type="scientific">Hygrophoropsis aurantiaca</name>
    <dbReference type="NCBI Taxonomy" id="72124"/>
    <lineage>
        <taxon>Eukaryota</taxon>
        <taxon>Fungi</taxon>
        <taxon>Dikarya</taxon>
        <taxon>Basidiomycota</taxon>
        <taxon>Agaricomycotina</taxon>
        <taxon>Agaricomycetes</taxon>
        <taxon>Agaricomycetidae</taxon>
        <taxon>Boletales</taxon>
        <taxon>Coniophorineae</taxon>
        <taxon>Hygrophoropsidaceae</taxon>
        <taxon>Hygrophoropsis</taxon>
    </lineage>
</organism>
<protein>
    <submittedName>
        <fullName evidence="1">SH3 domain-containing protein</fullName>
    </submittedName>
</protein>
<keyword evidence="2" id="KW-1185">Reference proteome</keyword>
<dbReference type="Proteomes" id="UP000790377">
    <property type="component" value="Unassembled WGS sequence"/>
</dbReference>
<gene>
    <name evidence="1" type="ORF">BJ138DRAFT_1166079</name>
</gene>
<evidence type="ECO:0000313" key="1">
    <source>
        <dbReference type="EMBL" id="KAH7904713.1"/>
    </source>
</evidence>
<dbReference type="EMBL" id="MU268382">
    <property type="protein sequence ID" value="KAH7904713.1"/>
    <property type="molecule type" value="Genomic_DNA"/>
</dbReference>
<reference evidence="1" key="1">
    <citation type="journal article" date="2021" name="New Phytol.">
        <title>Evolutionary innovations through gain and loss of genes in the ectomycorrhizal Boletales.</title>
        <authorList>
            <person name="Wu G."/>
            <person name="Miyauchi S."/>
            <person name="Morin E."/>
            <person name="Kuo A."/>
            <person name="Drula E."/>
            <person name="Varga T."/>
            <person name="Kohler A."/>
            <person name="Feng B."/>
            <person name="Cao Y."/>
            <person name="Lipzen A."/>
            <person name="Daum C."/>
            <person name="Hundley H."/>
            <person name="Pangilinan J."/>
            <person name="Johnson J."/>
            <person name="Barry K."/>
            <person name="LaButti K."/>
            <person name="Ng V."/>
            <person name="Ahrendt S."/>
            <person name="Min B."/>
            <person name="Choi I.G."/>
            <person name="Park H."/>
            <person name="Plett J.M."/>
            <person name="Magnuson J."/>
            <person name="Spatafora J.W."/>
            <person name="Nagy L.G."/>
            <person name="Henrissat B."/>
            <person name="Grigoriev I.V."/>
            <person name="Yang Z.L."/>
            <person name="Xu J."/>
            <person name="Martin F.M."/>
        </authorList>
    </citation>
    <scope>NUCLEOTIDE SEQUENCE</scope>
    <source>
        <strain evidence="1">ATCC 28755</strain>
    </source>
</reference>
<name>A0ACB7ZVE7_9AGAM</name>